<evidence type="ECO:0000259" key="2">
    <source>
        <dbReference type="SMART" id="SM00848"/>
    </source>
</evidence>
<name>A0ABC8Z0K5_9POAL</name>
<dbReference type="InterPro" id="IPR038765">
    <property type="entry name" value="Papain-like_cys_pep_sf"/>
</dbReference>
<keyword evidence="4" id="KW-1185">Reference proteome</keyword>
<organism evidence="3 4">
    <name type="scientific">Urochloa decumbens</name>
    <dbReference type="NCBI Taxonomy" id="240449"/>
    <lineage>
        <taxon>Eukaryota</taxon>
        <taxon>Viridiplantae</taxon>
        <taxon>Streptophyta</taxon>
        <taxon>Embryophyta</taxon>
        <taxon>Tracheophyta</taxon>
        <taxon>Spermatophyta</taxon>
        <taxon>Magnoliopsida</taxon>
        <taxon>Liliopsida</taxon>
        <taxon>Poales</taxon>
        <taxon>Poaceae</taxon>
        <taxon>PACMAD clade</taxon>
        <taxon>Panicoideae</taxon>
        <taxon>Panicodae</taxon>
        <taxon>Paniceae</taxon>
        <taxon>Melinidinae</taxon>
        <taxon>Urochloa</taxon>
    </lineage>
</organism>
<feature type="transmembrane region" description="Helical" evidence="1">
    <location>
        <begin position="12"/>
        <end position="32"/>
    </location>
</feature>
<reference evidence="3 4" key="2">
    <citation type="submission" date="2024-10" db="EMBL/GenBank/DDBJ databases">
        <authorList>
            <person name="Ryan C."/>
        </authorList>
    </citation>
    <scope>NUCLEOTIDE SEQUENCE [LARGE SCALE GENOMIC DNA]</scope>
</reference>
<dbReference type="SUPFAM" id="SSF54001">
    <property type="entry name" value="Cysteine proteinases"/>
    <property type="match status" value="1"/>
</dbReference>
<dbReference type="Gene3D" id="1.10.287.2250">
    <property type="match status" value="1"/>
</dbReference>
<proteinExistence type="predicted"/>
<dbReference type="InterPro" id="IPR013201">
    <property type="entry name" value="Prot_inhib_I29"/>
</dbReference>
<accession>A0ABC8Z0K5</accession>
<dbReference type="Pfam" id="PF08246">
    <property type="entry name" value="Inhibitor_I29"/>
    <property type="match status" value="1"/>
</dbReference>
<reference evidence="4" key="1">
    <citation type="submission" date="2024-06" db="EMBL/GenBank/DDBJ databases">
        <authorList>
            <person name="Ryan C."/>
        </authorList>
    </citation>
    <scope>NUCLEOTIDE SEQUENCE [LARGE SCALE GENOMIC DNA]</scope>
</reference>
<dbReference type="EMBL" id="OZ075127">
    <property type="protein sequence ID" value="CAL4951968.1"/>
    <property type="molecule type" value="Genomic_DNA"/>
</dbReference>
<dbReference type="Proteomes" id="UP001497457">
    <property type="component" value="Chromosome 17b"/>
</dbReference>
<gene>
    <name evidence="3" type="ORF">URODEC1_LOCUS39234</name>
</gene>
<keyword evidence="1" id="KW-1133">Transmembrane helix</keyword>
<protein>
    <recommendedName>
        <fullName evidence="2">Cathepsin propeptide inhibitor domain-containing protein</fullName>
    </recommendedName>
</protein>
<evidence type="ECO:0000313" key="4">
    <source>
        <dbReference type="Proteomes" id="UP001497457"/>
    </source>
</evidence>
<evidence type="ECO:0000313" key="3">
    <source>
        <dbReference type="EMBL" id="CAL4951968.1"/>
    </source>
</evidence>
<dbReference type="AlphaFoldDB" id="A0ABC8Z0K5"/>
<feature type="domain" description="Cathepsin propeptide inhibitor" evidence="2">
    <location>
        <begin position="129"/>
        <end position="187"/>
    </location>
</feature>
<dbReference type="SMART" id="SM00848">
    <property type="entry name" value="Inhibitor_I29"/>
    <property type="match status" value="1"/>
</dbReference>
<sequence>MFVIAIQRYHAGVYGAAATAAFAGLVAGALYFNKDSAAEVTGEEAGKGIARKENGRKAYVSREGAMEAGFVGKDGEVNWPGYFDYVNSQTNYGGMPLYDKEVCVKEVTDGEAVKQEDMKVDEETMKARFEDWMKEYGRSYRTEEEKARRYEIFKQVAMGADKANASKRRGARIAAPNGLADWTDEELKRFDNNNFDWETYVDHINNMAAHGWYIGHEQFTVSEAVKQLKERLAKEAEGRCEGD</sequence>
<keyword evidence="1" id="KW-0812">Transmembrane</keyword>
<evidence type="ECO:0000256" key="1">
    <source>
        <dbReference type="SAM" id="Phobius"/>
    </source>
</evidence>
<keyword evidence="1" id="KW-0472">Membrane</keyword>